<dbReference type="GO" id="GO:0140359">
    <property type="term" value="F:ABC-type transporter activity"/>
    <property type="evidence" value="ECO:0007669"/>
    <property type="project" value="InterPro"/>
</dbReference>
<evidence type="ECO:0000256" key="3">
    <source>
        <dbReference type="ARBA" id="ARBA00022692"/>
    </source>
</evidence>
<evidence type="ECO:0000256" key="1">
    <source>
        <dbReference type="ARBA" id="ARBA00004651"/>
    </source>
</evidence>
<keyword evidence="5 6" id="KW-0472">Membrane</keyword>
<keyword evidence="3 6" id="KW-0812">Transmembrane</keyword>
<comment type="subcellular location">
    <subcellularLocation>
        <location evidence="1">Cell membrane</location>
        <topology evidence="1">Multi-pass membrane protein</topology>
    </subcellularLocation>
</comment>
<protein>
    <submittedName>
        <fullName evidence="7">ABC transporter permease component</fullName>
    </submittedName>
</protein>
<reference evidence="7 8" key="1">
    <citation type="submission" date="2014-10" db="EMBL/GenBank/DDBJ databases">
        <title>Draft genome of anammox bacterium scalindua brodae, obtained using differential coverage binning of sequence data from two enrichment reactors.</title>
        <authorList>
            <person name="Speth D.R."/>
            <person name="Russ L."/>
            <person name="Kartal B."/>
            <person name="Op den Camp H.J."/>
            <person name="Dutilh B.E."/>
            <person name="Jetten M.S."/>
        </authorList>
    </citation>
    <scope>NUCLEOTIDE SEQUENCE [LARGE SCALE GENOMIC DNA]</scope>
    <source>
        <strain evidence="7">RU1</strain>
    </source>
</reference>
<dbReference type="EMBL" id="JRYO01000154">
    <property type="protein sequence ID" value="KHE92049.1"/>
    <property type="molecule type" value="Genomic_DNA"/>
</dbReference>
<dbReference type="PANTHER" id="PTHR30294">
    <property type="entry name" value="MEMBRANE COMPONENT OF ABC TRANSPORTER YHHJ-RELATED"/>
    <property type="match status" value="1"/>
</dbReference>
<keyword evidence="2" id="KW-1003">Cell membrane</keyword>
<evidence type="ECO:0000256" key="2">
    <source>
        <dbReference type="ARBA" id="ARBA00022475"/>
    </source>
</evidence>
<dbReference type="GO" id="GO:0005886">
    <property type="term" value="C:plasma membrane"/>
    <property type="evidence" value="ECO:0007669"/>
    <property type="project" value="UniProtKB-SubCell"/>
</dbReference>
<comment type="caution">
    <text evidence="7">The sequence shown here is derived from an EMBL/GenBank/DDBJ whole genome shotgun (WGS) entry which is preliminary data.</text>
</comment>
<evidence type="ECO:0000313" key="7">
    <source>
        <dbReference type="EMBL" id="KHE92049.1"/>
    </source>
</evidence>
<feature type="transmembrane region" description="Helical" evidence="6">
    <location>
        <begin position="130"/>
        <end position="152"/>
    </location>
</feature>
<sequence length="236" mass="26663">MRNVTTIFQREILSYFYSPIAYVVISVFLIASGFFFAGNLQFWQEASLKGSLDSIQFFLLLLTPVITMKLFADESKSGTMETLMTSPVTDFDVVFGKFLAALSLYTVMILPTWIYVLFLSIFGNPDFGPIFSSYIGLLLMGGLFVSIGLLVSSLTKNQVVAAVIGIVALIILWVVGFLSTYGDGWFYETLRYIGTYDHWSSFTKGIVDTRDVIYYLSFTALLLFITVRNVESRKWR</sequence>
<evidence type="ECO:0000256" key="5">
    <source>
        <dbReference type="ARBA" id="ARBA00023136"/>
    </source>
</evidence>
<feature type="transmembrane region" description="Helical" evidence="6">
    <location>
        <begin position="12"/>
        <end position="35"/>
    </location>
</feature>
<feature type="transmembrane region" description="Helical" evidence="6">
    <location>
        <begin position="159"/>
        <end position="181"/>
    </location>
</feature>
<organism evidence="7 8">
    <name type="scientific">Candidatus Scalindua brodae</name>
    <dbReference type="NCBI Taxonomy" id="237368"/>
    <lineage>
        <taxon>Bacteria</taxon>
        <taxon>Pseudomonadati</taxon>
        <taxon>Planctomycetota</taxon>
        <taxon>Candidatus Brocadiia</taxon>
        <taxon>Candidatus Brocadiales</taxon>
        <taxon>Candidatus Scalinduaceae</taxon>
        <taxon>Candidatus Scalindua</taxon>
    </lineage>
</organism>
<keyword evidence="4 6" id="KW-1133">Transmembrane helix</keyword>
<gene>
    <name evidence="7" type="ORF">SCABRO_02220</name>
</gene>
<dbReference type="eggNOG" id="COG1277">
    <property type="taxonomic scope" value="Bacteria"/>
</dbReference>
<evidence type="ECO:0000256" key="4">
    <source>
        <dbReference type="ARBA" id="ARBA00022989"/>
    </source>
</evidence>
<name>A0A0B0EHK2_9BACT</name>
<dbReference type="InterPro" id="IPR051449">
    <property type="entry name" value="ABC-2_transporter_component"/>
</dbReference>
<dbReference type="Pfam" id="PF12679">
    <property type="entry name" value="ABC2_membrane_2"/>
    <property type="match status" value="1"/>
</dbReference>
<dbReference type="Proteomes" id="UP000030652">
    <property type="component" value="Unassembled WGS sequence"/>
</dbReference>
<feature type="transmembrane region" description="Helical" evidence="6">
    <location>
        <begin position="55"/>
        <end position="72"/>
    </location>
</feature>
<dbReference type="AlphaFoldDB" id="A0A0B0EHK2"/>
<proteinExistence type="predicted"/>
<accession>A0A0B0EHK2</accession>
<dbReference type="PANTHER" id="PTHR30294:SF29">
    <property type="entry name" value="MULTIDRUG ABC TRANSPORTER PERMEASE YBHS-RELATED"/>
    <property type="match status" value="1"/>
</dbReference>
<evidence type="ECO:0000256" key="6">
    <source>
        <dbReference type="SAM" id="Phobius"/>
    </source>
</evidence>
<feature type="transmembrane region" description="Helical" evidence="6">
    <location>
        <begin position="212"/>
        <end position="230"/>
    </location>
</feature>
<feature type="transmembrane region" description="Helical" evidence="6">
    <location>
        <begin position="93"/>
        <end position="118"/>
    </location>
</feature>
<evidence type="ECO:0000313" key="8">
    <source>
        <dbReference type="Proteomes" id="UP000030652"/>
    </source>
</evidence>